<protein>
    <submittedName>
        <fullName evidence="3">DNA-binding helix-turn-helix protein</fullName>
    </submittedName>
</protein>
<dbReference type="SMART" id="SM00530">
    <property type="entry name" value="HTH_XRE"/>
    <property type="match status" value="1"/>
</dbReference>
<evidence type="ECO:0000256" key="1">
    <source>
        <dbReference type="ARBA" id="ARBA00023125"/>
    </source>
</evidence>
<dbReference type="Gene3D" id="1.10.260.40">
    <property type="entry name" value="lambda repressor-like DNA-binding domains"/>
    <property type="match status" value="1"/>
</dbReference>
<dbReference type="Proteomes" id="UP000004459">
    <property type="component" value="Unassembled WGS sequence"/>
</dbReference>
<dbReference type="PANTHER" id="PTHR46558:SF11">
    <property type="entry name" value="HTH-TYPE TRANSCRIPTIONAL REGULATOR XRE"/>
    <property type="match status" value="1"/>
</dbReference>
<dbReference type="PANTHER" id="PTHR46558">
    <property type="entry name" value="TRACRIPTIONAL REGULATORY PROTEIN-RELATED-RELATED"/>
    <property type="match status" value="1"/>
</dbReference>
<dbReference type="HOGENOM" id="CLU_1319368_0_0_9"/>
<comment type="caution">
    <text evidence="3">The sequence shown here is derived from an EMBL/GenBank/DDBJ whole genome shotgun (WGS) entry which is preliminary data.</text>
</comment>
<proteinExistence type="predicted"/>
<sequence length="208" mass="23358">MATQEKYNEPFPSRLRKLLDDRGITITALSKELKISRQAVSQYTDGSAQPNIEKLRAIASFFDVSADYLVGLSDYEKKSTAELTAADMGIMDEAAQQLADDKINYAGVSGAVLSMLVSSPQFSDFASAVSDYIGAVDRAKKWSKTVSSIYEERKNVRVKRFLLTESLFDVLEDYIKLPDFSALELKARMLEKRQREAKEDAICKEENK</sequence>
<accession>G9YPB4</accession>
<dbReference type="GO" id="GO:0003677">
    <property type="term" value="F:DNA binding"/>
    <property type="evidence" value="ECO:0007669"/>
    <property type="project" value="UniProtKB-KW"/>
</dbReference>
<dbReference type="Pfam" id="PF01381">
    <property type="entry name" value="HTH_3"/>
    <property type="match status" value="1"/>
</dbReference>
<name>G9YPB4_FLAPL</name>
<dbReference type="SUPFAM" id="SSF47413">
    <property type="entry name" value="lambda repressor-like DNA-binding domains"/>
    <property type="match status" value="1"/>
</dbReference>
<feature type="domain" description="HTH cro/C1-type" evidence="2">
    <location>
        <begin position="15"/>
        <end position="69"/>
    </location>
</feature>
<reference evidence="3 4" key="1">
    <citation type="submission" date="2011-08" db="EMBL/GenBank/DDBJ databases">
        <authorList>
            <person name="Weinstock G."/>
            <person name="Sodergren E."/>
            <person name="Clifton S."/>
            <person name="Fulton L."/>
            <person name="Fulton B."/>
            <person name="Courtney L."/>
            <person name="Fronick C."/>
            <person name="Harrison M."/>
            <person name="Strong C."/>
            <person name="Farmer C."/>
            <person name="Delahaunty K."/>
            <person name="Markovic C."/>
            <person name="Hall O."/>
            <person name="Minx P."/>
            <person name="Tomlinson C."/>
            <person name="Mitreva M."/>
            <person name="Hou S."/>
            <person name="Chen J."/>
            <person name="Wollam A."/>
            <person name="Pepin K.H."/>
            <person name="Johnson M."/>
            <person name="Bhonagiri V."/>
            <person name="Zhang X."/>
            <person name="Suruliraj S."/>
            <person name="Warren W."/>
            <person name="Chinwalla A."/>
            <person name="Mardis E.R."/>
            <person name="Wilson R.K."/>
        </authorList>
    </citation>
    <scope>NUCLEOTIDE SEQUENCE [LARGE SCALE GENOMIC DNA]</scope>
    <source>
        <strain evidence="3 4">ATCC 29863</strain>
    </source>
</reference>
<organism evidence="3 4">
    <name type="scientific">Flavonifractor plautii ATCC 29863</name>
    <dbReference type="NCBI Taxonomy" id="411475"/>
    <lineage>
        <taxon>Bacteria</taxon>
        <taxon>Bacillati</taxon>
        <taxon>Bacillota</taxon>
        <taxon>Clostridia</taxon>
        <taxon>Eubacteriales</taxon>
        <taxon>Oscillospiraceae</taxon>
        <taxon>Flavonifractor</taxon>
    </lineage>
</organism>
<dbReference type="CDD" id="cd00093">
    <property type="entry name" value="HTH_XRE"/>
    <property type="match status" value="1"/>
</dbReference>
<dbReference type="EMBL" id="AGCK01000094">
    <property type="protein sequence ID" value="EHM52773.1"/>
    <property type="molecule type" value="Genomic_DNA"/>
</dbReference>
<dbReference type="AlphaFoldDB" id="G9YPB4"/>
<dbReference type="InterPro" id="IPR001387">
    <property type="entry name" value="Cro/C1-type_HTH"/>
</dbReference>
<dbReference type="PATRIC" id="fig|411475.3.peg.1168"/>
<dbReference type="RefSeq" id="WP_007489805.1">
    <property type="nucleotide sequence ID" value="NZ_JH417698.1"/>
</dbReference>
<gene>
    <name evidence="3" type="ORF">HMPREF0372_01352</name>
</gene>
<evidence type="ECO:0000313" key="4">
    <source>
        <dbReference type="Proteomes" id="UP000004459"/>
    </source>
</evidence>
<dbReference type="PROSITE" id="PS50943">
    <property type="entry name" value="HTH_CROC1"/>
    <property type="match status" value="1"/>
</dbReference>
<evidence type="ECO:0000259" key="2">
    <source>
        <dbReference type="PROSITE" id="PS50943"/>
    </source>
</evidence>
<dbReference type="GeneID" id="63971316"/>
<keyword evidence="1 3" id="KW-0238">DNA-binding</keyword>
<dbReference type="InterPro" id="IPR010982">
    <property type="entry name" value="Lambda_DNA-bd_dom_sf"/>
</dbReference>
<evidence type="ECO:0000313" key="3">
    <source>
        <dbReference type="EMBL" id="EHM52773.1"/>
    </source>
</evidence>